<evidence type="ECO:0000259" key="11">
    <source>
        <dbReference type="Pfam" id="PF02879"/>
    </source>
</evidence>
<feature type="domain" description="Alpha-D-phosphohexomutase C-terminal" evidence="9">
    <location>
        <begin position="493"/>
        <end position="540"/>
    </location>
</feature>
<dbReference type="Pfam" id="PF02878">
    <property type="entry name" value="PGM_PMM_I"/>
    <property type="match status" value="1"/>
</dbReference>
<keyword evidence="5 8" id="KW-0460">Magnesium</keyword>
<comment type="cofactor">
    <cofactor evidence="1">
        <name>Mg(2+)</name>
        <dbReference type="ChEBI" id="CHEBI:18420"/>
    </cofactor>
</comment>
<evidence type="ECO:0000256" key="3">
    <source>
        <dbReference type="ARBA" id="ARBA00022553"/>
    </source>
</evidence>
<dbReference type="InterPro" id="IPR016055">
    <property type="entry name" value="A-D-PHexomutase_a/b/a-I/II/III"/>
</dbReference>
<dbReference type="InterPro" id="IPR016066">
    <property type="entry name" value="A-D-PHexomutase_CS"/>
</dbReference>
<dbReference type="InterPro" id="IPR005852">
    <property type="entry name" value="PGM_a-D-Glc-sp"/>
</dbReference>
<evidence type="ECO:0000313" key="14">
    <source>
        <dbReference type="Proteomes" id="UP001180453"/>
    </source>
</evidence>
<dbReference type="GO" id="GO:0004614">
    <property type="term" value="F:phosphoglucomutase activity"/>
    <property type="evidence" value="ECO:0007669"/>
    <property type="project" value="UniProtKB-EC"/>
</dbReference>
<dbReference type="CDD" id="cd05801">
    <property type="entry name" value="PGM_like3"/>
    <property type="match status" value="1"/>
</dbReference>
<dbReference type="RefSeq" id="WP_310269400.1">
    <property type="nucleotide sequence ID" value="NZ_JAVDXU010000003.1"/>
</dbReference>
<keyword evidence="3" id="KW-0597">Phosphoprotein</keyword>
<accession>A0ABU1YS72</accession>
<evidence type="ECO:0000313" key="13">
    <source>
        <dbReference type="EMBL" id="MDR7271704.1"/>
    </source>
</evidence>
<dbReference type="Gene3D" id="3.40.120.10">
    <property type="entry name" value="Alpha-D-Glucose-1,6-Bisphosphate, subunit A, domain 3"/>
    <property type="match status" value="3"/>
</dbReference>
<comment type="similarity">
    <text evidence="2 8">Belongs to the phosphohexose mutase family.</text>
</comment>
<evidence type="ECO:0000259" key="10">
    <source>
        <dbReference type="Pfam" id="PF02878"/>
    </source>
</evidence>
<dbReference type="InterPro" id="IPR005843">
    <property type="entry name" value="A-D-PHexomutase_C"/>
</dbReference>
<dbReference type="Pfam" id="PF02879">
    <property type="entry name" value="PGM_PMM_II"/>
    <property type="match status" value="1"/>
</dbReference>
<dbReference type="Gene3D" id="3.30.310.50">
    <property type="entry name" value="Alpha-D-phosphohexomutase, C-terminal domain"/>
    <property type="match status" value="1"/>
</dbReference>
<comment type="caution">
    <text evidence="13">The sequence shown here is derived from an EMBL/GenBank/DDBJ whole genome shotgun (WGS) entry which is preliminary data.</text>
</comment>
<dbReference type="InterPro" id="IPR005845">
    <property type="entry name" value="A-D-PHexomutase_a/b/a-II"/>
</dbReference>
<reference evidence="13 14" key="1">
    <citation type="submission" date="2023-07" db="EMBL/GenBank/DDBJ databases">
        <title>Sorghum-associated microbial communities from plants grown in Nebraska, USA.</title>
        <authorList>
            <person name="Schachtman D."/>
        </authorList>
    </citation>
    <scope>NUCLEOTIDE SEQUENCE [LARGE SCALE GENOMIC DNA]</scope>
    <source>
        <strain evidence="13 14">BE314</strain>
    </source>
</reference>
<keyword evidence="14" id="KW-1185">Reference proteome</keyword>
<evidence type="ECO:0000259" key="12">
    <source>
        <dbReference type="Pfam" id="PF02880"/>
    </source>
</evidence>
<protein>
    <recommendedName>
        <fullName evidence="7">Phosphoglucomutase</fullName>
        <ecNumber evidence="7">5.4.2.2</ecNumber>
    </recommendedName>
</protein>
<gene>
    <name evidence="13" type="ORF">J2X20_004372</name>
</gene>
<evidence type="ECO:0000256" key="7">
    <source>
        <dbReference type="NCBIfam" id="TIGR01132"/>
    </source>
</evidence>
<dbReference type="SUPFAM" id="SSF53738">
    <property type="entry name" value="Phosphoglucomutase, first 3 domains"/>
    <property type="match status" value="3"/>
</dbReference>
<dbReference type="Pfam" id="PF00408">
    <property type="entry name" value="PGM_PMM_IV"/>
    <property type="match status" value="1"/>
</dbReference>
<feature type="domain" description="Alpha-D-phosphohexomutase alpha/beta/alpha" evidence="12">
    <location>
        <begin position="326"/>
        <end position="438"/>
    </location>
</feature>
<dbReference type="PANTHER" id="PTHR45745:SF1">
    <property type="entry name" value="PHOSPHOGLUCOMUTASE 2B-RELATED"/>
    <property type="match status" value="1"/>
</dbReference>
<dbReference type="SUPFAM" id="SSF55957">
    <property type="entry name" value="Phosphoglucomutase, C-terminal domain"/>
    <property type="match status" value="1"/>
</dbReference>
<sequence length="551" mass="59401">MSAEHHPLAGQPAPPDVLVDLEALRESYFSRRPDPSCPEQQVSFGTSGHRGSALDGSFNEWHVLAITQAICDHRKQHNIAGPLFLGADTHALSEPATLSALEVLAANGVDVMLAPAGQFTPTPAVSFAILEYNRGREGWQRADGIVVTPSHNPPRDGGFKYNPPHGGPADSDVTTDIQAAANDYLKRELKGVLRSDAERALATPGCHEHDYLGQYVAALGQAIDLDVIRASGLRLGVDPLGGAGVDYWPAIAERYGLALTVVSNVVDPRFAFMTLDWDGQIRMDPSSPWAMQRLTQLRDRFDIAFACDTDHDRHGIVTRSAGLMPPNHYLSVAVDYLFRHRPGWREDAAMGKTVVTTALIERVAERLGRRLFDAPVGFKWFSSGLLDGSLGLGCEESAGASFLRRDGRVWTTDKDGITAALLAAEITARTGRDPGICYEVLTETLGRPFADRVDGPATREQKQRLAGLSAESVTARTLAGDEVTAVLTRAPGNGAPIGGLKVVTAGGWFAARPSGTEDIYKVYAESWRDEAHLQQLLQEARSLVDTALSGG</sequence>
<feature type="domain" description="Alpha-D-phosphohexomutase alpha/beta/alpha" evidence="11">
    <location>
        <begin position="214"/>
        <end position="318"/>
    </location>
</feature>
<organism evidence="13 14">
    <name type="scientific">Roseateles saccharophilus</name>
    <name type="common">Pseudomonas saccharophila</name>
    <dbReference type="NCBI Taxonomy" id="304"/>
    <lineage>
        <taxon>Bacteria</taxon>
        <taxon>Pseudomonadati</taxon>
        <taxon>Pseudomonadota</taxon>
        <taxon>Betaproteobacteria</taxon>
        <taxon>Burkholderiales</taxon>
        <taxon>Sphaerotilaceae</taxon>
        <taxon>Roseateles</taxon>
    </lineage>
</organism>
<dbReference type="InterPro" id="IPR005846">
    <property type="entry name" value="A-D-PHexomutase_a/b/a-III"/>
</dbReference>
<evidence type="ECO:0000259" key="9">
    <source>
        <dbReference type="Pfam" id="PF00408"/>
    </source>
</evidence>
<evidence type="ECO:0000256" key="5">
    <source>
        <dbReference type="ARBA" id="ARBA00022842"/>
    </source>
</evidence>
<evidence type="ECO:0000256" key="8">
    <source>
        <dbReference type="RuleBase" id="RU004326"/>
    </source>
</evidence>
<dbReference type="EMBL" id="JAVDXU010000003">
    <property type="protein sequence ID" value="MDR7271704.1"/>
    <property type="molecule type" value="Genomic_DNA"/>
</dbReference>
<dbReference type="EC" id="5.4.2.2" evidence="7"/>
<name>A0ABU1YS72_ROSSA</name>
<dbReference type="PANTHER" id="PTHR45745">
    <property type="entry name" value="PHOSPHOMANNOMUTASE 45A"/>
    <property type="match status" value="1"/>
</dbReference>
<evidence type="ECO:0000256" key="1">
    <source>
        <dbReference type="ARBA" id="ARBA00001946"/>
    </source>
</evidence>
<dbReference type="NCBIfam" id="TIGR01132">
    <property type="entry name" value="pgm"/>
    <property type="match status" value="1"/>
</dbReference>
<feature type="domain" description="Alpha-D-phosphohexomutase alpha/beta/alpha" evidence="10">
    <location>
        <begin position="43"/>
        <end position="184"/>
    </location>
</feature>
<evidence type="ECO:0000256" key="4">
    <source>
        <dbReference type="ARBA" id="ARBA00022723"/>
    </source>
</evidence>
<dbReference type="Pfam" id="PF02880">
    <property type="entry name" value="PGM_PMM_III"/>
    <property type="match status" value="1"/>
</dbReference>
<dbReference type="Proteomes" id="UP001180453">
    <property type="component" value="Unassembled WGS sequence"/>
</dbReference>
<evidence type="ECO:0000256" key="2">
    <source>
        <dbReference type="ARBA" id="ARBA00010231"/>
    </source>
</evidence>
<dbReference type="PROSITE" id="PS00710">
    <property type="entry name" value="PGM_PMM"/>
    <property type="match status" value="1"/>
</dbReference>
<dbReference type="InterPro" id="IPR005844">
    <property type="entry name" value="A-D-PHexomutase_a/b/a-I"/>
</dbReference>
<dbReference type="InterPro" id="IPR036900">
    <property type="entry name" value="A-D-PHexomutase_C_sf"/>
</dbReference>
<keyword evidence="6 13" id="KW-0413">Isomerase</keyword>
<keyword evidence="4 8" id="KW-0479">Metal-binding</keyword>
<evidence type="ECO:0000256" key="6">
    <source>
        <dbReference type="ARBA" id="ARBA00023235"/>
    </source>
</evidence>
<proteinExistence type="inferred from homology"/>